<organism evidence="2 3">
    <name type="scientific">Apiospora arundinis</name>
    <dbReference type="NCBI Taxonomy" id="335852"/>
    <lineage>
        <taxon>Eukaryota</taxon>
        <taxon>Fungi</taxon>
        <taxon>Dikarya</taxon>
        <taxon>Ascomycota</taxon>
        <taxon>Pezizomycotina</taxon>
        <taxon>Sordariomycetes</taxon>
        <taxon>Xylariomycetidae</taxon>
        <taxon>Amphisphaeriales</taxon>
        <taxon>Apiosporaceae</taxon>
        <taxon>Apiospora</taxon>
    </lineage>
</organism>
<dbReference type="EMBL" id="JAPCWZ010000004">
    <property type="protein sequence ID" value="KAK8867610.1"/>
    <property type="molecule type" value="Genomic_DNA"/>
</dbReference>
<dbReference type="InterPro" id="IPR021514">
    <property type="entry name" value="DUF3176"/>
</dbReference>
<gene>
    <name evidence="2" type="ORF">PGQ11_006188</name>
</gene>
<dbReference type="Pfam" id="PF11374">
    <property type="entry name" value="DUF3176"/>
    <property type="match status" value="1"/>
</dbReference>
<sequence length="687" mass="75548">MPARFPLRDIWKRALHPWIWEVLLCVASSCLMVAIAAILLHVDGRSQEEWRLGITLNSLINILSTLFRACLASTAAEVISQQKWIWFWSAPTSGRPIGQVQTFEEGSRSSLGALKLLTTVALQYPFIVLPIAILLSSLTIGPFAQQSIRTVYQEMPSPLGTATLPLSNSINSTNAYFRTFKGADFSWWSLNSDSRSVIFNALANPSSKDSTISPVCPTGNCSFPILSAPSGITHTSLGVCSTCTDVGSLVQQWANTSWIQGRKLYSLPNGMQLETYDTTAWLSVFSGYKLTWAEGLMTPEHTALSRWAFTNTTVLTMSLDGLPNVNKTGVPATPVAVACSLYPCVRSYAAKVRGNELSEVVVDSTPLVPDAVGYSPKLDLATMRWKDLIYASPNNYSLAAIQPFCQIDGKIYSASNGSDARDAKPVRLLTVDASPEFPTTMANQACITRVENLAYYLIGGTYSKFLNDTCSWDTRNGDETACDDRWWLAQFWEHKSASVQTVTNRFDAIAGATTNQIRLGLLRGNGTAQEVNGMALRQVPYTRIEWAWLILPTVLLALDILMLLGMVVRSVRRWDSEAVWKSNPLPLLYYKSRFVGSEMEPVAGADRSIFLSSGFEPLMKTSSPYQQHDRLLTSAELASVAQTVKVQFHQGVAGKAGNDGVRDQPVNHDDQKVEELSAQGMLQSDSK</sequence>
<feature type="transmembrane region" description="Helical" evidence="1">
    <location>
        <begin position="546"/>
        <end position="568"/>
    </location>
</feature>
<comment type="caution">
    <text evidence="2">The sequence shown here is derived from an EMBL/GenBank/DDBJ whole genome shotgun (WGS) entry which is preliminary data.</text>
</comment>
<reference evidence="2 3" key="1">
    <citation type="journal article" date="2024" name="IMA Fungus">
        <title>Apiospora arundinis, a panoply of carbohydrate-active enzymes and secondary metabolites.</title>
        <authorList>
            <person name="Sorensen T."/>
            <person name="Petersen C."/>
            <person name="Muurmann A.T."/>
            <person name="Christiansen J.V."/>
            <person name="Brundto M.L."/>
            <person name="Overgaard C.K."/>
            <person name="Boysen A.T."/>
            <person name="Wollenberg R.D."/>
            <person name="Larsen T.O."/>
            <person name="Sorensen J.L."/>
            <person name="Nielsen K.L."/>
            <person name="Sondergaard T.E."/>
        </authorList>
    </citation>
    <scope>NUCLEOTIDE SEQUENCE [LARGE SCALE GENOMIC DNA]</scope>
    <source>
        <strain evidence="2 3">AAU 773</strain>
    </source>
</reference>
<name>A0ABR2IRZ1_9PEZI</name>
<keyword evidence="1" id="KW-1133">Transmembrane helix</keyword>
<protein>
    <submittedName>
        <fullName evidence="2">Uncharacterized protein</fullName>
    </submittedName>
</protein>
<proteinExistence type="predicted"/>
<feature type="transmembrane region" description="Helical" evidence="1">
    <location>
        <begin position="18"/>
        <end position="42"/>
    </location>
</feature>
<evidence type="ECO:0000313" key="2">
    <source>
        <dbReference type="EMBL" id="KAK8867610.1"/>
    </source>
</evidence>
<keyword evidence="3" id="KW-1185">Reference proteome</keyword>
<evidence type="ECO:0000256" key="1">
    <source>
        <dbReference type="SAM" id="Phobius"/>
    </source>
</evidence>
<dbReference type="PANTHER" id="PTHR35394:SF5">
    <property type="entry name" value="DUF3176 DOMAIN-CONTAINING PROTEIN"/>
    <property type="match status" value="1"/>
</dbReference>
<accession>A0ABR2IRZ1</accession>
<dbReference type="Proteomes" id="UP001390339">
    <property type="component" value="Unassembled WGS sequence"/>
</dbReference>
<evidence type="ECO:0000313" key="3">
    <source>
        <dbReference type="Proteomes" id="UP001390339"/>
    </source>
</evidence>
<keyword evidence="1" id="KW-0472">Membrane</keyword>
<dbReference type="PANTHER" id="PTHR35394">
    <property type="entry name" value="DUF3176 DOMAIN-CONTAINING PROTEIN"/>
    <property type="match status" value="1"/>
</dbReference>
<keyword evidence="1" id="KW-0812">Transmembrane</keyword>